<reference evidence="1 2" key="1">
    <citation type="journal article" date="2015" name="Nature">
        <title>rRNA introns, odd ribosomes, and small enigmatic genomes across a large radiation of phyla.</title>
        <authorList>
            <person name="Brown C.T."/>
            <person name="Hug L.A."/>
            <person name="Thomas B.C."/>
            <person name="Sharon I."/>
            <person name="Castelle C.J."/>
            <person name="Singh A."/>
            <person name="Wilkins M.J."/>
            <person name="Williams K.H."/>
            <person name="Banfield J.F."/>
        </authorList>
    </citation>
    <scope>NUCLEOTIDE SEQUENCE [LARGE SCALE GENOMIC DNA]</scope>
</reference>
<sequence length="148" mass="16375">MNQITLDKVLDALKDEPVSIGDRLLLLGLSKDEIKEKFSSDILNTAVYGSSFLKFLQDNAKILADLDRGIPAKELPKDYKNPFDNEAGTVAEKLYQLGINKKEVEKMFGGDILNLSVNGEEFQNFIAQNQNKFLGELEKLATGGAKHG</sequence>
<evidence type="ECO:0000313" key="1">
    <source>
        <dbReference type="EMBL" id="KKR49378.1"/>
    </source>
</evidence>
<evidence type="ECO:0000313" key="2">
    <source>
        <dbReference type="Proteomes" id="UP000034531"/>
    </source>
</evidence>
<gene>
    <name evidence="1" type="ORF">UT84_C0030G0005</name>
</gene>
<dbReference type="EMBL" id="LBYI01000030">
    <property type="protein sequence ID" value="KKR49378.1"/>
    <property type="molecule type" value="Genomic_DNA"/>
</dbReference>
<proteinExistence type="predicted"/>
<organism evidence="1 2">
    <name type="scientific">Candidatus Curtissbacteria bacterium GW2011_GWA1_40_16</name>
    <dbReference type="NCBI Taxonomy" id="1618405"/>
    <lineage>
        <taxon>Bacteria</taxon>
        <taxon>Candidatus Curtissiibacteriota</taxon>
    </lineage>
</organism>
<accession>A0A0G0RAE7</accession>
<protein>
    <submittedName>
        <fullName evidence="1">Uncharacterized protein</fullName>
    </submittedName>
</protein>
<comment type="caution">
    <text evidence="1">The sequence shown here is derived from an EMBL/GenBank/DDBJ whole genome shotgun (WGS) entry which is preliminary data.</text>
</comment>
<dbReference type="AlphaFoldDB" id="A0A0G0RAE7"/>
<dbReference type="Proteomes" id="UP000034531">
    <property type="component" value="Unassembled WGS sequence"/>
</dbReference>
<name>A0A0G0RAE7_9BACT</name>